<proteinExistence type="predicted"/>
<dbReference type="PROSITE" id="PS51257">
    <property type="entry name" value="PROKAR_LIPOPROTEIN"/>
    <property type="match status" value="1"/>
</dbReference>
<dbReference type="Proteomes" id="UP000243338">
    <property type="component" value="Unassembled WGS sequence"/>
</dbReference>
<organism evidence="1 2">
    <name type="scientific">Methanococcoides vulcani</name>
    <dbReference type="NCBI Taxonomy" id="1353158"/>
    <lineage>
        <taxon>Archaea</taxon>
        <taxon>Methanobacteriati</taxon>
        <taxon>Methanobacteriota</taxon>
        <taxon>Stenosarchaea group</taxon>
        <taxon>Methanomicrobia</taxon>
        <taxon>Methanosarcinales</taxon>
        <taxon>Methanosarcinaceae</taxon>
        <taxon>Methanococcoides</taxon>
    </lineage>
</organism>
<dbReference type="EMBL" id="FOHQ01000005">
    <property type="protein sequence ID" value="SES97240.1"/>
    <property type="molecule type" value="Genomic_DNA"/>
</dbReference>
<sequence>MNMKVLMVSLIALLLVAMSGCTDPAEPEDPITAANLSVDGVVLENVPEGFDYLGAHSLEVEDVKASYADVTGIVEASEGIYQRDSVDYFIIAIELESSEAAEELVTQYKAGFVPLANGDRFVEESFNGHDATRVTKYITSNGEQVPRYHYVWTNENFVFLVKGNTDDNTIVMDLAEATGF</sequence>
<dbReference type="AlphaFoldDB" id="A0A1I0AS78"/>
<reference evidence="2" key="1">
    <citation type="submission" date="2016-10" db="EMBL/GenBank/DDBJ databases">
        <authorList>
            <person name="Varghese N."/>
            <person name="Submissions S."/>
        </authorList>
    </citation>
    <scope>NUCLEOTIDE SEQUENCE [LARGE SCALE GENOMIC DNA]</scope>
    <source>
        <strain evidence="2">SLH 33</strain>
    </source>
</reference>
<gene>
    <name evidence="1" type="ORF">SAMN04488587_1791</name>
</gene>
<name>A0A1I0AS78_9EURY</name>
<dbReference type="OrthoDB" id="148010at2157"/>
<accession>A0A1I0AS78</accession>
<protein>
    <recommendedName>
        <fullName evidence="3">DUF4367 domain-containing protein</fullName>
    </recommendedName>
</protein>
<evidence type="ECO:0008006" key="3">
    <source>
        <dbReference type="Google" id="ProtNLM"/>
    </source>
</evidence>
<evidence type="ECO:0000313" key="2">
    <source>
        <dbReference type="Proteomes" id="UP000243338"/>
    </source>
</evidence>
<keyword evidence="2" id="KW-1185">Reference proteome</keyword>
<evidence type="ECO:0000313" key="1">
    <source>
        <dbReference type="EMBL" id="SES97240.1"/>
    </source>
</evidence>
<dbReference type="RefSeq" id="WP_091690253.1">
    <property type="nucleotide sequence ID" value="NZ_CAAGSJ010000006.1"/>
</dbReference>
<dbReference type="STRING" id="1353158.SAMN04488587_1791"/>